<dbReference type="GeneID" id="73336286"/>
<dbReference type="AlphaFoldDB" id="A0A9Q8SEH2"/>
<proteinExistence type="predicted"/>
<evidence type="ECO:0000313" key="1">
    <source>
        <dbReference type="EMBL" id="UQC75588.1"/>
    </source>
</evidence>
<dbReference type="Proteomes" id="UP000830671">
    <property type="component" value="Chromosome 1"/>
</dbReference>
<gene>
    <name evidence="1" type="ORF">CLUP02_02243</name>
</gene>
<protein>
    <submittedName>
        <fullName evidence="1">Uncharacterized protein</fullName>
    </submittedName>
</protein>
<reference evidence="1" key="1">
    <citation type="journal article" date="2021" name="Mol. Plant Microbe Interact.">
        <title>Complete Genome Sequence of the Plant-Pathogenic Fungus Colletotrichum lupini.</title>
        <authorList>
            <person name="Baroncelli R."/>
            <person name="Pensec F."/>
            <person name="Da Lio D."/>
            <person name="Boufleur T."/>
            <person name="Vicente I."/>
            <person name="Sarrocco S."/>
            <person name="Picot A."/>
            <person name="Baraldi E."/>
            <person name="Sukno S."/>
            <person name="Thon M."/>
            <person name="Le Floch G."/>
        </authorList>
    </citation>
    <scope>NUCLEOTIDE SEQUENCE</scope>
    <source>
        <strain evidence="1">IMI 504893</strain>
    </source>
</reference>
<accession>A0A9Q8SEH2</accession>
<dbReference type="RefSeq" id="XP_049137233.1">
    <property type="nucleotide sequence ID" value="XM_049281276.1"/>
</dbReference>
<keyword evidence="2" id="KW-1185">Reference proteome</keyword>
<organism evidence="1 2">
    <name type="scientific">Colletotrichum lupini</name>
    <dbReference type="NCBI Taxonomy" id="145971"/>
    <lineage>
        <taxon>Eukaryota</taxon>
        <taxon>Fungi</taxon>
        <taxon>Dikarya</taxon>
        <taxon>Ascomycota</taxon>
        <taxon>Pezizomycotina</taxon>
        <taxon>Sordariomycetes</taxon>
        <taxon>Hypocreomycetidae</taxon>
        <taxon>Glomerellales</taxon>
        <taxon>Glomerellaceae</taxon>
        <taxon>Colletotrichum</taxon>
        <taxon>Colletotrichum acutatum species complex</taxon>
    </lineage>
</organism>
<dbReference type="EMBL" id="CP019471">
    <property type="protein sequence ID" value="UQC75588.1"/>
    <property type="molecule type" value="Genomic_DNA"/>
</dbReference>
<evidence type="ECO:0000313" key="2">
    <source>
        <dbReference type="Proteomes" id="UP000830671"/>
    </source>
</evidence>
<name>A0A9Q8SEH2_9PEZI</name>
<sequence>MALASSAQKLLTKCYCRNVARLESLHTATEDYPSRIEGARNLEVLAWPGRAVSESDERGKRACRPRRKYMALAMVEPSESQK</sequence>
<dbReference type="KEGG" id="clup:CLUP02_02243"/>